<reference evidence="1" key="1">
    <citation type="submission" date="2014-12" db="EMBL/GenBank/DDBJ databases">
        <title>Insight into the proteome of Arion vulgaris.</title>
        <authorList>
            <person name="Aradska J."/>
            <person name="Bulat T."/>
            <person name="Smidak R."/>
            <person name="Sarate P."/>
            <person name="Gangsoo J."/>
            <person name="Sialana F."/>
            <person name="Bilban M."/>
            <person name="Lubec G."/>
        </authorList>
    </citation>
    <scope>NUCLEOTIDE SEQUENCE</scope>
    <source>
        <tissue evidence="1">Skin</tissue>
    </source>
</reference>
<sequence>MWWPWKQTAALKSSKVERHGREATMLLSSRVSAVAIGMKPVRTTDEHNLSIDAPTEVF</sequence>
<gene>
    <name evidence="1" type="primary">ORF181393</name>
</gene>
<name>A0A0B7BFU8_9EUPU</name>
<protein>
    <submittedName>
        <fullName evidence="1">Uncharacterized protein</fullName>
    </submittedName>
</protein>
<evidence type="ECO:0000313" key="1">
    <source>
        <dbReference type="EMBL" id="CEK91191.1"/>
    </source>
</evidence>
<dbReference type="EMBL" id="HACG01044326">
    <property type="protein sequence ID" value="CEK91191.1"/>
    <property type="molecule type" value="Transcribed_RNA"/>
</dbReference>
<proteinExistence type="predicted"/>
<accession>A0A0B7BFU8</accession>
<organism evidence="1">
    <name type="scientific">Arion vulgaris</name>
    <dbReference type="NCBI Taxonomy" id="1028688"/>
    <lineage>
        <taxon>Eukaryota</taxon>
        <taxon>Metazoa</taxon>
        <taxon>Spiralia</taxon>
        <taxon>Lophotrochozoa</taxon>
        <taxon>Mollusca</taxon>
        <taxon>Gastropoda</taxon>
        <taxon>Heterobranchia</taxon>
        <taxon>Euthyneura</taxon>
        <taxon>Panpulmonata</taxon>
        <taxon>Eupulmonata</taxon>
        <taxon>Stylommatophora</taxon>
        <taxon>Helicina</taxon>
        <taxon>Arionoidea</taxon>
        <taxon>Arionidae</taxon>
        <taxon>Arion</taxon>
    </lineage>
</organism>
<dbReference type="AlphaFoldDB" id="A0A0B7BFU8"/>